<dbReference type="Proteomes" id="UP000277204">
    <property type="component" value="Unassembled WGS sequence"/>
</dbReference>
<organism evidence="1 2">
    <name type="scientific">Schistosoma margrebowiei</name>
    <dbReference type="NCBI Taxonomy" id="48269"/>
    <lineage>
        <taxon>Eukaryota</taxon>
        <taxon>Metazoa</taxon>
        <taxon>Spiralia</taxon>
        <taxon>Lophotrochozoa</taxon>
        <taxon>Platyhelminthes</taxon>
        <taxon>Trematoda</taxon>
        <taxon>Digenea</taxon>
        <taxon>Strigeidida</taxon>
        <taxon>Schistosomatoidea</taxon>
        <taxon>Schistosomatidae</taxon>
        <taxon>Schistosoma</taxon>
    </lineage>
</organism>
<proteinExistence type="predicted"/>
<evidence type="ECO:0000313" key="2">
    <source>
        <dbReference type="Proteomes" id="UP000277204"/>
    </source>
</evidence>
<evidence type="ECO:0000313" key="1">
    <source>
        <dbReference type="EMBL" id="VDO87840.1"/>
    </source>
</evidence>
<protein>
    <submittedName>
        <fullName evidence="1">Uncharacterized protein</fullName>
    </submittedName>
</protein>
<gene>
    <name evidence="1" type="ORF">SMRZ_LOCUS9813</name>
</gene>
<dbReference type="AlphaFoldDB" id="A0A183M188"/>
<reference evidence="1 2" key="1">
    <citation type="submission" date="2018-11" db="EMBL/GenBank/DDBJ databases">
        <authorList>
            <consortium name="Pathogen Informatics"/>
        </authorList>
    </citation>
    <scope>NUCLEOTIDE SEQUENCE [LARGE SCALE GENOMIC DNA]</scope>
    <source>
        <strain evidence="1 2">Zambia</strain>
    </source>
</reference>
<dbReference type="EMBL" id="UZAI01004797">
    <property type="protein sequence ID" value="VDO87840.1"/>
    <property type="molecule type" value="Genomic_DNA"/>
</dbReference>
<name>A0A183M188_9TREM</name>
<keyword evidence="2" id="KW-1185">Reference proteome</keyword>
<sequence>MKFDFFFKLSNNSPSDMVAISTRIRPRNPKPRTDRYVSIIFCGRNTSTVSTGITGNRPVPRETTTAIGVIGLF</sequence>
<accession>A0A183M188</accession>